<accession>A0A316CMV0</accession>
<dbReference type="RefSeq" id="WP_280523571.1">
    <property type="nucleotide sequence ID" value="NZ_QGGG01000009.1"/>
</dbReference>
<keyword evidence="2" id="KW-1185">Reference proteome</keyword>
<reference evidence="1 2" key="1">
    <citation type="submission" date="2018-05" db="EMBL/GenBank/DDBJ databases">
        <title>Genomic Encyclopedia of Type Strains, Phase IV (KMG-IV): sequencing the most valuable type-strain genomes for metagenomic binning, comparative biology and taxonomic classification.</title>
        <authorList>
            <person name="Goeker M."/>
        </authorList>
    </citation>
    <scope>NUCLEOTIDE SEQUENCE [LARGE SCALE GENOMIC DNA]</scope>
    <source>
        <strain evidence="1 2">DSM 6986</strain>
    </source>
</reference>
<dbReference type="AlphaFoldDB" id="A0A316CMV0"/>
<protein>
    <submittedName>
        <fullName evidence="1">Uncharacterized protein</fullName>
    </submittedName>
</protein>
<evidence type="ECO:0000313" key="1">
    <source>
        <dbReference type="EMBL" id="PWJ82319.1"/>
    </source>
</evidence>
<comment type="caution">
    <text evidence="1">The sequence shown here is derived from an EMBL/GenBank/DDBJ whole genome shotgun (WGS) entry which is preliminary data.</text>
</comment>
<proteinExistence type="predicted"/>
<dbReference type="EMBL" id="QGGG01000009">
    <property type="protein sequence ID" value="PWJ82319.1"/>
    <property type="molecule type" value="Genomic_DNA"/>
</dbReference>
<dbReference type="Gene3D" id="3.40.50.2300">
    <property type="match status" value="1"/>
</dbReference>
<name>A0A316CMV0_PSESE</name>
<evidence type="ECO:0000313" key="2">
    <source>
        <dbReference type="Proteomes" id="UP000245396"/>
    </source>
</evidence>
<sequence length="44" mass="4847">MHPFAGPIVNRKGEEVVAAGEVLADKDIHRMDWFVRGIDGDLPS</sequence>
<organism evidence="1 2">
    <name type="scientific">Pseudaminobacter salicylatoxidans</name>
    <dbReference type="NCBI Taxonomy" id="93369"/>
    <lineage>
        <taxon>Bacteria</taxon>
        <taxon>Pseudomonadati</taxon>
        <taxon>Pseudomonadota</taxon>
        <taxon>Alphaproteobacteria</taxon>
        <taxon>Hyphomicrobiales</taxon>
        <taxon>Phyllobacteriaceae</taxon>
        <taxon>Pseudaminobacter</taxon>
    </lineage>
</organism>
<gene>
    <name evidence="1" type="ORF">C7441_10987</name>
</gene>
<dbReference type="Proteomes" id="UP000245396">
    <property type="component" value="Unassembled WGS sequence"/>
</dbReference>